<evidence type="ECO:0000256" key="1">
    <source>
        <dbReference type="SAM" id="MobiDB-lite"/>
    </source>
</evidence>
<keyword evidence="4" id="KW-1185">Reference proteome</keyword>
<reference evidence="4" key="1">
    <citation type="journal article" date="2019" name="Int. J. Syst. Evol. Microbiol.">
        <title>The Global Catalogue of Microorganisms (GCM) 10K type strain sequencing project: providing services to taxonomists for standard genome sequencing and annotation.</title>
        <authorList>
            <consortium name="The Broad Institute Genomics Platform"/>
            <consortium name="The Broad Institute Genome Sequencing Center for Infectious Disease"/>
            <person name="Wu L."/>
            <person name="Ma J."/>
        </authorList>
    </citation>
    <scope>NUCLEOTIDE SEQUENCE [LARGE SCALE GENOMIC DNA]</scope>
    <source>
        <strain evidence="4">CGMCC 4.7177</strain>
    </source>
</reference>
<accession>A0ABV9B631</accession>
<feature type="region of interest" description="Disordered" evidence="1">
    <location>
        <begin position="31"/>
        <end position="55"/>
    </location>
</feature>
<protein>
    <recommendedName>
        <fullName evidence="5">Secreted protein</fullName>
    </recommendedName>
</protein>
<evidence type="ECO:0000256" key="2">
    <source>
        <dbReference type="SAM" id="SignalP"/>
    </source>
</evidence>
<feature type="chain" id="PRO_5045770533" description="Secreted protein" evidence="2">
    <location>
        <begin position="30"/>
        <end position="155"/>
    </location>
</feature>
<name>A0ABV9B631_9ACTN</name>
<dbReference type="Proteomes" id="UP001595839">
    <property type="component" value="Unassembled WGS sequence"/>
</dbReference>
<keyword evidence="2" id="KW-0732">Signal</keyword>
<comment type="caution">
    <text evidence="3">The sequence shown here is derived from an EMBL/GenBank/DDBJ whole genome shotgun (WGS) entry which is preliminary data.</text>
</comment>
<dbReference type="RefSeq" id="WP_381170637.1">
    <property type="nucleotide sequence ID" value="NZ_JBHSFK010000047.1"/>
</dbReference>
<feature type="signal peptide" evidence="2">
    <location>
        <begin position="1"/>
        <end position="29"/>
    </location>
</feature>
<evidence type="ECO:0000313" key="4">
    <source>
        <dbReference type="Proteomes" id="UP001595839"/>
    </source>
</evidence>
<gene>
    <name evidence="3" type="ORF">ACFPIH_46280</name>
</gene>
<sequence>MRGPSVRRIASTALCASLVLGIAAPAAMAADGDPARQRTAREADHGRLTPERATQLSTAVDDAVAKVRAAKPAKAAAADPLDDALAALQTQLDELLDTVASGVGDQILPTVTGLVSGLLVVVDGLLASLGVSLPDLLEPPLLPVDPSAVTLPTGS</sequence>
<evidence type="ECO:0008006" key="5">
    <source>
        <dbReference type="Google" id="ProtNLM"/>
    </source>
</evidence>
<organism evidence="3 4">
    <name type="scientific">Streptomyces vulcanius</name>
    <dbReference type="NCBI Taxonomy" id="1441876"/>
    <lineage>
        <taxon>Bacteria</taxon>
        <taxon>Bacillati</taxon>
        <taxon>Actinomycetota</taxon>
        <taxon>Actinomycetes</taxon>
        <taxon>Kitasatosporales</taxon>
        <taxon>Streptomycetaceae</taxon>
        <taxon>Streptomyces</taxon>
    </lineage>
</organism>
<evidence type="ECO:0000313" key="3">
    <source>
        <dbReference type="EMBL" id="MFC4506776.1"/>
    </source>
</evidence>
<feature type="compositionally biased region" description="Basic and acidic residues" evidence="1">
    <location>
        <begin position="33"/>
        <end position="50"/>
    </location>
</feature>
<dbReference type="EMBL" id="JBHSFK010000047">
    <property type="protein sequence ID" value="MFC4506776.1"/>
    <property type="molecule type" value="Genomic_DNA"/>
</dbReference>
<proteinExistence type="predicted"/>